<feature type="binding site" evidence="15">
    <location>
        <position position="646"/>
    </location>
    <ligand>
        <name>Mg(2+)</name>
        <dbReference type="ChEBI" id="CHEBI:18420"/>
    </ligand>
</feature>
<evidence type="ECO:0000256" key="10">
    <source>
        <dbReference type="ARBA" id="ARBA00023136"/>
    </source>
</evidence>
<sequence>MGDSKLQDKEPTRVRFSQELDNRNSISIATSPISSGPKINQSRLTEKKPGGTFKPVGILLKKSTYPTSPSGTSSVSRSKERGYSLRRLILNRNISHRMSGSNNLIPPESQTFEDESNDFSKSRTETIKETGHTNYAFLPREVGYKTSSTGSSEYDILGENKSSTKSKESNQRKNIAISLMQNSLLGQLRLKDLSIFHKANLWRKTILKRFLGPTEIPSSKNGRRIEIDATRVSPLIDERTGIEYFGNTIRSSRYTLLNFVPRQLFFQFSKLANAYFLLVSIFQLIPGLSTTGTYTTIGPLLFFVAISMGKEGYDDIRRYKLDKLENARETLILQANHSEENSSMKRFYWDNGWLALKQDYNKMNAENVSESVISSETLPCWSTRKWKDVKVGNIVKLQRNDHVPADIVLLHVEGQNGVAYIETMALDGETNLKSKQAPSILAKKFSTIDEIVTCHAQVVAEDPNIDLYNFEGRIIIDDEISPLTCNEIVLRGSILRNTSTVIGMAINTGEECKIRMNANKNPRIKAPELQKITNRIVVILVLFVLSLAVFCTIAYQIWSVTTEEKAFYLKQVHINIAQIFIGFFILYNTLIPLSLYVSLEVVKVGQMLLMNDVDIYDPVSDAPMVVNTTTILENLGQVNYIFSDKTGTLTENVMRFRKLSVAGYAWLHEFDLQKEALLMEQNQETDDLLGDKKNEYQKVKMLKIRPRNRKSSDLRSTNNTELDSIRRSSSIWRSTAQPHKAQDATKYRTEELLKFMKYKPHNVFTKRARLFLLSLALCHTCLPEVQENGEIEFQSASPDELALIKAAQDLGWLVIDRTARSITLTYPGESESSTQVTEVYEILDVIEFSSKRKRMSIIVRFPDGKLCIFCKGADSIILPKLKNAPLALQKKSEVFRRASQRKSMEAERALRITSERSPTMMSFRRTSLNLSRRRSTGQTRSSMGNVYLQPIRDDLDSWLRQREQSRIDVRAGDISANPYLSSRSSTYGHSSPSSSCTSFYDKNNLEQLISDSLVLNEAAILERCFQHIDDFASEGLRTLLYAHRFFDEQEYKKWKKIYTNATTSLVNRQTLIEKAADLIEYDFDLSGATAIEDKLQKGVPETIDKLRRANIKIWMLTGDKRETAINIAHSARLCKSYSEIIILDHEKGDIHSVVSNALSNIKKGTSAHTVIVVDGQTLSEIDNNEVLALQFFDLVVLADSVICCRASPSQKSSLVRRVRIKVANSTTLAIGDGANDIAMILEAHVGIGISGKEGLQAARISDYSIAQFRFLQKLLLVHGRWNYIRTGKYILGTFWKELVFYLLQAMYQRWAGYTGTSLFESTSLTFFNTLFTSLSVVIIGIFEQDLSATTLLAVPELYTQGQRDEGFNIKKYIAWMAMAVSESMIIFFTMFGLFGSATFNQDDNLLSLGTLSFTVSLIFINTKLLIFEMYNKTFLSIGSWAVTIMGWFLWQILLSGVFKPGKIYPLYPVKNGFLHDFGANILWWTVVFFGIACLVILELGVSSIRKTFFPTDVDIFQELQRDALIRKRFKDTLEAELNGDISEVKMGREKTSLELRGECEVEALLSQPRAILHEQADAKRRRKKSPVNHIRTTGEMMNNKNFTTDQSIVTADIEMTRRGTSMRHSIDVAELMRKS</sequence>
<evidence type="ECO:0000256" key="13">
    <source>
        <dbReference type="PIRSR" id="PIRSR606539-1"/>
    </source>
</evidence>
<dbReference type="Gene3D" id="1.20.1110.10">
    <property type="entry name" value="Calcium-transporting ATPase, transmembrane domain"/>
    <property type="match status" value="1"/>
</dbReference>
<evidence type="ECO:0000313" key="21">
    <source>
        <dbReference type="Proteomes" id="UP000237438"/>
    </source>
</evidence>
<dbReference type="SUPFAM" id="SSF81653">
    <property type="entry name" value="Calcium ATPase, transduction domain A"/>
    <property type="match status" value="1"/>
</dbReference>
<dbReference type="GO" id="GO:0045332">
    <property type="term" value="P:phospholipid translocation"/>
    <property type="evidence" value="ECO:0007669"/>
    <property type="project" value="TreeGrafter"/>
</dbReference>
<feature type="compositionally biased region" description="Polar residues" evidence="17">
    <location>
        <begin position="23"/>
        <end position="43"/>
    </location>
</feature>
<evidence type="ECO:0000256" key="7">
    <source>
        <dbReference type="ARBA" id="ARBA00022842"/>
    </source>
</evidence>
<dbReference type="Pfam" id="PF13246">
    <property type="entry name" value="Cation_ATPase"/>
    <property type="match status" value="1"/>
</dbReference>
<dbReference type="PANTHER" id="PTHR24092:SF174">
    <property type="entry name" value="PHOSPHOLIPID-TRANSPORTING ATPASE DNF3-RELATED"/>
    <property type="match status" value="1"/>
</dbReference>
<feature type="transmembrane region" description="Helical" evidence="16">
    <location>
        <begin position="1481"/>
        <end position="1501"/>
    </location>
</feature>
<dbReference type="Gene3D" id="3.40.1110.10">
    <property type="entry name" value="Calcium-transporting ATPase, cytoplasmic domain N"/>
    <property type="match status" value="3"/>
</dbReference>
<comment type="caution">
    <text evidence="20">The sequence shown here is derived from an EMBL/GenBank/DDBJ whole genome shotgun (WGS) entry which is preliminary data.</text>
</comment>
<evidence type="ECO:0000256" key="14">
    <source>
        <dbReference type="PIRSR" id="PIRSR606539-2"/>
    </source>
</evidence>
<keyword evidence="8 16" id="KW-1278">Translocase</keyword>
<dbReference type="STRING" id="225359.A0A2S4PPN1"/>
<feature type="transmembrane region" description="Helical" evidence="16">
    <location>
        <begin position="1434"/>
        <end position="1458"/>
    </location>
</feature>
<evidence type="ECO:0000256" key="12">
    <source>
        <dbReference type="ARBA" id="ARBA00049128"/>
    </source>
</evidence>
<feature type="region of interest" description="Disordered" evidence="17">
    <location>
        <begin position="1"/>
        <end position="53"/>
    </location>
</feature>
<feature type="transmembrane region" description="Helical" evidence="16">
    <location>
        <begin position="578"/>
        <end position="599"/>
    </location>
</feature>
<dbReference type="EC" id="7.6.2.1" evidence="16"/>
<evidence type="ECO:0000256" key="4">
    <source>
        <dbReference type="ARBA" id="ARBA00022723"/>
    </source>
</evidence>
<comment type="subcellular location">
    <subcellularLocation>
        <location evidence="1 16">Membrane</location>
        <topology evidence="1 16">Multi-pass membrane protein</topology>
    </subcellularLocation>
</comment>
<evidence type="ECO:0000256" key="1">
    <source>
        <dbReference type="ARBA" id="ARBA00004141"/>
    </source>
</evidence>
<evidence type="ECO:0000259" key="19">
    <source>
        <dbReference type="Pfam" id="PF16212"/>
    </source>
</evidence>
<dbReference type="GO" id="GO:0000287">
    <property type="term" value="F:magnesium ion binding"/>
    <property type="evidence" value="ECO:0007669"/>
    <property type="project" value="UniProtKB-UniRule"/>
</dbReference>
<feature type="binding site" evidence="14">
    <location>
        <position position="646"/>
    </location>
    <ligand>
        <name>ATP</name>
        <dbReference type="ChEBI" id="CHEBI:30616"/>
    </ligand>
</feature>
<evidence type="ECO:0000256" key="11">
    <source>
        <dbReference type="ARBA" id="ARBA00034036"/>
    </source>
</evidence>
<feature type="transmembrane region" description="Helical" evidence="16">
    <location>
        <begin position="536"/>
        <end position="558"/>
    </location>
</feature>
<dbReference type="InterPro" id="IPR006539">
    <property type="entry name" value="P-type_ATPase_IV"/>
</dbReference>
<dbReference type="GO" id="GO:0005886">
    <property type="term" value="C:plasma membrane"/>
    <property type="evidence" value="ECO:0007669"/>
    <property type="project" value="TreeGrafter"/>
</dbReference>
<keyword evidence="7 15" id="KW-0460">Magnesium</keyword>
<dbReference type="Gene3D" id="2.70.150.10">
    <property type="entry name" value="Calcium-transporting ATPase, cytoplasmic transduction domain A"/>
    <property type="match status" value="2"/>
</dbReference>
<dbReference type="GO" id="GO:0140326">
    <property type="term" value="F:ATPase-coupled intramembrane lipid transporter activity"/>
    <property type="evidence" value="ECO:0007669"/>
    <property type="project" value="UniProtKB-EC"/>
</dbReference>
<comment type="cofactor">
    <cofactor evidence="15">
        <name>Mg(2+)</name>
        <dbReference type="ChEBI" id="CHEBI:18420"/>
    </cofactor>
</comment>
<dbReference type="GO" id="GO:0005802">
    <property type="term" value="C:trans-Golgi network"/>
    <property type="evidence" value="ECO:0007669"/>
    <property type="project" value="TreeGrafter"/>
</dbReference>
<feature type="region of interest" description="Disordered" evidence="17">
    <location>
        <begin position="147"/>
        <end position="170"/>
    </location>
</feature>
<name>A0A2S4PPN1_9PEZI</name>
<dbReference type="FunFam" id="3.40.1110.10:FF:000090">
    <property type="entry name" value="Phospholipid-transporting ATPase"/>
    <property type="match status" value="1"/>
</dbReference>
<evidence type="ECO:0000256" key="15">
    <source>
        <dbReference type="PIRSR" id="PIRSR606539-3"/>
    </source>
</evidence>
<dbReference type="Gene3D" id="3.40.50.1000">
    <property type="entry name" value="HAD superfamily/HAD-like"/>
    <property type="match status" value="2"/>
</dbReference>
<evidence type="ECO:0000256" key="5">
    <source>
        <dbReference type="ARBA" id="ARBA00022741"/>
    </source>
</evidence>
<dbReference type="EMBL" id="PEDP01001253">
    <property type="protein sequence ID" value="POS83964.1"/>
    <property type="molecule type" value="Genomic_DNA"/>
</dbReference>
<dbReference type="GO" id="GO:0005524">
    <property type="term" value="F:ATP binding"/>
    <property type="evidence" value="ECO:0007669"/>
    <property type="project" value="UniProtKB-UniRule"/>
</dbReference>
<dbReference type="GO" id="GO:0006892">
    <property type="term" value="P:post-Golgi vesicle-mediated transport"/>
    <property type="evidence" value="ECO:0007669"/>
    <property type="project" value="TreeGrafter"/>
</dbReference>
<evidence type="ECO:0000259" key="18">
    <source>
        <dbReference type="Pfam" id="PF16209"/>
    </source>
</evidence>
<protein>
    <recommendedName>
        <fullName evidence="16">Phospholipid-transporting ATPase</fullName>
        <ecNumber evidence="16">7.6.2.1</ecNumber>
    </recommendedName>
</protein>
<proteinExistence type="inferred from homology"/>
<feature type="compositionally biased region" description="Polar residues" evidence="17">
    <location>
        <begin position="99"/>
        <end position="110"/>
    </location>
</feature>
<dbReference type="InterPro" id="IPR023298">
    <property type="entry name" value="ATPase_P-typ_TM_dom_sf"/>
</dbReference>
<feature type="region of interest" description="Disordered" evidence="17">
    <location>
        <begin position="99"/>
        <end position="119"/>
    </location>
</feature>
<dbReference type="SUPFAM" id="SSF81665">
    <property type="entry name" value="Calcium ATPase, transmembrane domain M"/>
    <property type="match status" value="1"/>
</dbReference>
<gene>
    <name evidence="20" type="ORF">EPUL_005368</name>
</gene>
<feature type="binding site" evidence="14">
    <location>
        <position position="871"/>
    </location>
    <ligand>
        <name>ATP</name>
        <dbReference type="ChEBI" id="CHEBI:30616"/>
    </ligand>
</feature>
<dbReference type="SUPFAM" id="SSF81660">
    <property type="entry name" value="Metal cation-transporting ATPase, ATP-binding domain N"/>
    <property type="match status" value="1"/>
</dbReference>
<keyword evidence="6 14" id="KW-0067">ATP-binding</keyword>
<feature type="active site" description="4-aspartylphosphate intermediate" evidence="13">
    <location>
        <position position="644"/>
    </location>
</feature>
<feature type="compositionally biased region" description="Basic and acidic residues" evidence="17">
    <location>
        <begin position="1"/>
        <end position="22"/>
    </location>
</feature>
<keyword evidence="4 15" id="KW-0479">Metal-binding</keyword>
<dbReference type="InterPro" id="IPR036412">
    <property type="entry name" value="HAD-like_sf"/>
</dbReference>
<reference evidence="20 21" key="1">
    <citation type="submission" date="2017-10" db="EMBL/GenBank/DDBJ databases">
        <title>Development of genomic resources for the powdery mildew, Erysiphe pulchra.</title>
        <authorList>
            <person name="Wadl P.A."/>
            <person name="Mack B.M."/>
            <person name="Moore G."/>
            <person name="Beltz S.B."/>
        </authorList>
    </citation>
    <scope>NUCLEOTIDE SEQUENCE [LARGE SCALE GENOMIC DNA]</scope>
    <source>
        <strain evidence="20">Cflorida</strain>
    </source>
</reference>
<evidence type="ECO:0000256" key="2">
    <source>
        <dbReference type="ARBA" id="ARBA00008109"/>
    </source>
</evidence>
<dbReference type="FunFam" id="3.40.50.1000:FF:000172">
    <property type="entry name" value="Phospholipid-transporting ATPase"/>
    <property type="match status" value="1"/>
</dbReference>
<evidence type="ECO:0000256" key="17">
    <source>
        <dbReference type="SAM" id="MobiDB-lite"/>
    </source>
</evidence>
<keyword evidence="3 16" id="KW-0812">Transmembrane</keyword>
<dbReference type="NCBIfam" id="TIGR01494">
    <property type="entry name" value="ATPase_P-type"/>
    <property type="match status" value="1"/>
</dbReference>
<dbReference type="InterPro" id="IPR032630">
    <property type="entry name" value="P_typ_ATPase_c"/>
</dbReference>
<dbReference type="Proteomes" id="UP000237438">
    <property type="component" value="Unassembled WGS sequence"/>
</dbReference>
<organism evidence="20 21">
    <name type="scientific">Erysiphe pulchra</name>
    <dbReference type="NCBI Taxonomy" id="225359"/>
    <lineage>
        <taxon>Eukaryota</taxon>
        <taxon>Fungi</taxon>
        <taxon>Dikarya</taxon>
        <taxon>Ascomycota</taxon>
        <taxon>Pezizomycotina</taxon>
        <taxon>Leotiomycetes</taxon>
        <taxon>Erysiphales</taxon>
        <taxon>Erysiphaceae</taxon>
        <taxon>Erysiphe</taxon>
    </lineage>
</organism>
<dbReference type="InterPro" id="IPR023214">
    <property type="entry name" value="HAD_sf"/>
</dbReference>
<keyword evidence="9 16" id="KW-1133">Transmembrane helix</keyword>
<feature type="binding site" evidence="14">
    <location>
        <position position="800"/>
    </location>
    <ligand>
        <name>ATP</name>
        <dbReference type="ChEBI" id="CHEBI:30616"/>
    </ligand>
</feature>
<dbReference type="InterPro" id="IPR032631">
    <property type="entry name" value="P-type_ATPase_N"/>
</dbReference>
<dbReference type="PANTHER" id="PTHR24092">
    <property type="entry name" value="PROBABLE PHOSPHOLIPID-TRANSPORTING ATPASE"/>
    <property type="match status" value="1"/>
</dbReference>
<dbReference type="InterPro" id="IPR001757">
    <property type="entry name" value="P_typ_ATPase"/>
</dbReference>
<dbReference type="FunFam" id="3.40.50.1000:FF:000001">
    <property type="entry name" value="Phospholipid-transporting ATPase IC"/>
    <property type="match status" value="1"/>
</dbReference>
<keyword evidence="21" id="KW-1185">Reference proteome</keyword>
<comment type="similarity">
    <text evidence="2 16">Belongs to the cation transport ATPase (P-type) (TC 3.A.3) family. Type IV subfamily.</text>
</comment>
<feature type="domain" description="P-type ATPase C-terminal" evidence="19">
    <location>
        <begin position="1258"/>
        <end position="1511"/>
    </location>
</feature>
<evidence type="ECO:0000256" key="6">
    <source>
        <dbReference type="ARBA" id="ARBA00022840"/>
    </source>
</evidence>
<feature type="transmembrane region" description="Helical" evidence="16">
    <location>
        <begin position="1406"/>
        <end position="1427"/>
    </location>
</feature>
<keyword evidence="10 16" id="KW-0472">Membrane</keyword>
<evidence type="ECO:0000256" key="9">
    <source>
        <dbReference type="ARBA" id="ARBA00022989"/>
    </source>
</evidence>
<dbReference type="Pfam" id="PF16212">
    <property type="entry name" value="PhoLip_ATPase_C"/>
    <property type="match status" value="1"/>
</dbReference>
<dbReference type="InterPro" id="IPR008250">
    <property type="entry name" value="ATPase_P-typ_transduc_dom_A_sf"/>
</dbReference>
<comment type="catalytic activity">
    <reaction evidence="11 16">
        <text>ATP + H2O + phospholipidSide 1 = ADP + phosphate + phospholipidSide 2.</text>
        <dbReference type="EC" id="7.6.2.1"/>
    </reaction>
</comment>
<accession>A0A2S4PPN1</accession>
<feature type="binding site" evidence="14">
    <location>
        <position position="645"/>
    </location>
    <ligand>
        <name>ATP</name>
        <dbReference type="ChEBI" id="CHEBI:30616"/>
    </ligand>
</feature>
<dbReference type="InterPro" id="IPR023299">
    <property type="entry name" value="ATPase_P-typ_cyto_dom_N"/>
</dbReference>
<feature type="transmembrane region" description="Helical" evidence="16">
    <location>
        <begin position="1322"/>
        <end position="1342"/>
    </location>
</feature>
<dbReference type="GO" id="GO:0016887">
    <property type="term" value="F:ATP hydrolysis activity"/>
    <property type="evidence" value="ECO:0007669"/>
    <property type="project" value="InterPro"/>
</dbReference>
<feature type="transmembrane region" description="Helical" evidence="16">
    <location>
        <begin position="1372"/>
        <end position="1394"/>
    </location>
</feature>
<dbReference type="Pfam" id="PF16209">
    <property type="entry name" value="PhoLip_ATPase_N"/>
    <property type="match status" value="1"/>
</dbReference>
<feature type="binding site" evidence="14">
    <location>
        <position position="644"/>
    </location>
    <ligand>
        <name>ATP</name>
        <dbReference type="ChEBI" id="CHEBI:30616"/>
    </ligand>
</feature>
<evidence type="ECO:0000256" key="3">
    <source>
        <dbReference type="ARBA" id="ARBA00022692"/>
    </source>
</evidence>
<evidence type="ECO:0000313" key="20">
    <source>
        <dbReference type="EMBL" id="POS83964.1"/>
    </source>
</evidence>
<dbReference type="PROSITE" id="PS00154">
    <property type="entry name" value="ATPASE_E1_E2"/>
    <property type="match status" value="1"/>
</dbReference>
<dbReference type="NCBIfam" id="TIGR01652">
    <property type="entry name" value="ATPase-Plipid"/>
    <property type="match status" value="2"/>
</dbReference>
<dbReference type="GO" id="GO:0032456">
    <property type="term" value="P:endocytic recycling"/>
    <property type="evidence" value="ECO:0007669"/>
    <property type="project" value="TreeGrafter"/>
</dbReference>
<comment type="catalytic activity">
    <reaction evidence="12">
        <text>a 1,2-diacyl-sn-glycero-3-phosphoethanolamine(out) + ATP + H2O = a 1,2-diacyl-sn-glycero-3-phosphoethanolamine(in) + ADP + phosphate + H(+)</text>
        <dbReference type="Rhea" id="RHEA:66132"/>
        <dbReference type="ChEBI" id="CHEBI:15377"/>
        <dbReference type="ChEBI" id="CHEBI:15378"/>
        <dbReference type="ChEBI" id="CHEBI:30616"/>
        <dbReference type="ChEBI" id="CHEBI:43474"/>
        <dbReference type="ChEBI" id="CHEBI:64612"/>
        <dbReference type="ChEBI" id="CHEBI:456216"/>
    </reaction>
    <physiologicalReaction direction="left-to-right" evidence="12">
        <dbReference type="Rhea" id="RHEA:66133"/>
    </physiologicalReaction>
</comment>
<feature type="binding site" evidence="14">
    <location>
        <position position="848"/>
    </location>
    <ligand>
        <name>ATP</name>
        <dbReference type="ChEBI" id="CHEBI:30616"/>
    </ligand>
</feature>
<keyword evidence="5 14" id="KW-0547">Nucleotide-binding</keyword>
<feature type="domain" description="P-type ATPase N-terminal" evidence="18">
    <location>
        <begin position="242"/>
        <end position="297"/>
    </location>
</feature>
<dbReference type="InterPro" id="IPR018303">
    <property type="entry name" value="ATPase_P-typ_P_site"/>
</dbReference>
<dbReference type="OrthoDB" id="377733at2759"/>
<dbReference type="SUPFAM" id="SSF56784">
    <property type="entry name" value="HAD-like"/>
    <property type="match status" value="1"/>
</dbReference>
<evidence type="ECO:0000256" key="8">
    <source>
        <dbReference type="ARBA" id="ARBA00022967"/>
    </source>
</evidence>
<feature type="binding site" evidence="15">
    <location>
        <position position="644"/>
    </location>
    <ligand>
        <name>Mg(2+)</name>
        <dbReference type="ChEBI" id="CHEBI:18420"/>
    </ligand>
</feature>
<evidence type="ECO:0000256" key="16">
    <source>
        <dbReference type="RuleBase" id="RU362033"/>
    </source>
</evidence>